<feature type="active site" description="Proton donor" evidence="4">
    <location>
        <position position="119"/>
    </location>
</feature>
<accession>A0A2I0QUH4</accession>
<dbReference type="Proteomes" id="UP000243524">
    <property type="component" value="Unassembled WGS sequence"/>
</dbReference>
<evidence type="ECO:0000256" key="2">
    <source>
        <dbReference type="ARBA" id="ARBA00022801"/>
    </source>
</evidence>
<dbReference type="OrthoDB" id="9784339at2"/>
<gene>
    <name evidence="6" type="ORF">CEY16_07355</name>
</gene>
<dbReference type="PANTHER" id="PTHR11717:SF31">
    <property type="entry name" value="LOW MOLECULAR WEIGHT PROTEIN-TYROSINE-PHOSPHATASE ETP-RELATED"/>
    <property type="match status" value="1"/>
</dbReference>
<dbReference type="InterPro" id="IPR023485">
    <property type="entry name" value="Ptyr_pPase"/>
</dbReference>
<keyword evidence="7" id="KW-1185">Reference proteome</keyword>
<reference evidence="6 7" key="1">
    <citation type="submission" date="2017-06" db="EMBL/GenBank/DDBJ databases">
        <title>the draft geome sequence of Illustriluteabacillus marina B3227.</title>
        <authorList>
            <person name="He R.-H."/>
            <person name="Du Z.-J."/>
        </authorList>
    </citation>
    <scope>NUCLEOTIDE SEQUENCE [LARGE SCALE GENOMIC DNA]</scope>
    <source>
        <strain evidence="6 7">B3227</strain>
    </source>
</reference>
<evidence type="ECO:0000256" key="4">
    <source>
        <dbReference type="PIRSR" id="PIRSR617867-1"/>
    </source>
</evidence>
<feature type="domain" description="Phosphotyrosine protein phosphatase I" evidence="5">
    <location>
        <begin position="2"/>
        <end position="145"/>
    </location>
</feature>
<dbReference type="SMART" id="SM00226">
    <property type="entry name" value="LMWPc"/>
    <property type="match status" value="1"/>
</dbReference>
<proteinExistence type="inferred from homology"/>
<dbReference type="Gene3D" id="3.40.50.2300">
    <property type="match status" value="1"/>
</dbReference>
<evidence type="ECO:0000259" key="5">
    <source>
        <dbReference type="SMART" id="SM00226"/>
    </source>
</evidence>
<name>A0A2I0QUH4_9BACI</name>
<comment type="caution">
    <text evidence="6">The sequence shown here is derived from an EMBL/GenBank/DDBJ whole genome shotgun (WGS) entry which is preliminary data.</text>
</comment>
<sequence length="146" mass="16366">MKRVLFVCTGNTCRSPMAEAVMKHKRPDLEVQSAGIFAGHGQEANPKAVEALQVQGISCDHASQPVTEELMEWADVVLTMTAHHKLTLEMDYDSFKEKVYTLKEYVRGSSEDSSLDIDDPIGLTNETYVKTLNDITKCVDRFPKDK</sequence>
<dbReference type="AlphaFoldDB" id="A0A2I0QUH4"/>
<dbReference type="PRINTS" id="PR00719">
    <property type="entry name" value="LMWPTPASE"/>
</dbReference>
<evidence type="ECO:0000256" key="1">
    <source>
        <dbReference type="ARBA" id="ARBA00011063"/>
    </source>
</evidence>
<feature type="active site" evidence="4">
    <location>
        <position position="14"/>
    </location>
</feature>
<dbReference type="GO" id="GO:0004725">
    <property type="term" value="F:protein tyrosine phosphatase activity"/>
    <property type="evidence" value="ECO:0007669"/>
    <property type="project" value="InterPro"/>
</dbReference>
<dbReference type="Pfam" id="PF01451">
    <property type="entry name" value="LMWPc"/>
    <property type="match status" value="1"/>
</dbReference>
<dbReference type="InterPro" id="IPR017867">
    <property type="entry name" value="Tyr_phospatase_low_mol_wt"/>
</dbReference>
<keyword evidence="2" id="KW-0378">Hydrolase</keyword>
<organism evidence="6 7">
    <name type="scientific">Halalkalibacillus sediminis</name>
    <dbReference type="NCBI Taxonomy" id="2018042"/>
    <lineage>
        <taxon>Bacteria</taxon>
        <taxon>Bacillati</taxon>
        <taxon>Bacillota</taxon>
        <taxon>Bacilli</taxon>
        <taxon>Bacillales</taxon>
        <taxon>Bacillaceae</taxon>
        <taxon>Halalkalibacillus</taxon>
    </lineage>
</organism>
<dbReference type="RefSeq" id="WP_101331348.1">
    <property type="nucleotide sequence ID" value="NZ_PJNH01000002.1"/>
</dbReference>
<dbReference type="CDD" id="cd16344">
    <property type="entry name" value="LMWPAP"/>
    <property type="match status" value="1"/>
</dbReference>
<dbReference type="SUPFAM" id="SSF52788">
    <property type="entry name" value="Phosphotyrosine protein phosphatases I"/>
    <property type="match status" value="1"/>
</dbReference>
<comment type="similarity">
    <text evidence="1">Belongs to the low molecular weight phosphotyrosine protein phosphatase family.</text>
</comment>
<dbReference type="InterPro" id="IPR050438">
    <property type="entry name" value="LMW_PTPase"/>
</dbReference>
<evidence type="ECO:0000256" key="3">
    <source>
        <dbReference type="ARBA" id="ARBA00022912"/>
    </source>
</evidence>
<feature type="active site" description="Nucleophile" evidence="4">
    <location>
        <position position="8"/>
    </location>
</feature>
<keyword evidence="3" id="KW-0904">Protein phosphatase</keyword>
<evidence type="ECO:0000313" key="7">
    <source>
        <dbReference type="Proteomes" id="UP000243524"/>
    </source>
</evidence>
<dbReference type="InterPro" id="IPR036196">
    <property type="entry name" value="Ptyr_pPase_sf"/>
</dbReference>
<evidence type="ECO:0000313" key="6">
    <source>
        <dbReference type="EMBL" id="PKR77740.1"/>
    </source>
</evidence>
<dbReference type="EMBL" id="PJNH01000002">
    <property type="protein sequence ID" value="PKR77740.1"/>
    <property type="molecule type" value="Genomic_DNA"/>
</dbReference>
<dbReference type="PANTHER" id="PTHR11717">
    <property type="entry name" value="LOW MOLECULAR WEIGHT PROTEIN TYROSINE PHOSPHATASE"/>
    <property type="match status" value="1"/>
</dbReference>
<protein>
    <submittedName>
        <fullName evidence="6">Low molecular weight protein arginine phosphatase</fullName>
    </submittedName>
</protein>